<dbReference type="GO" id="GO:0005737">
    <property type="term" value="C:cytoplasm"/>
    <property type="evidence" value="ECO:0007669"/>
    <property type="project" value="TreeGrafter"/>
</dbReference>
<evidence type="ECO:0000256" key="2">
    <source>
        <dbReference type="ARBA" id="ARBA00022737"/>
    </source>
</evidence>
<dbReference type="OrthoDB" id="6515702at2759"/>
<dbReference type="SMART" id="SM00369">
    <property type="entry name" value="LRR_TYP"/>
    <property type="match status" value="2"/>
</dbReference>
<name>A0A1Y3B0W5_EURMA</name>
<dbReference type="EMBL" id="MUJZ01047106">
    <property type="protein sequence ID" value="OTF74429.1"/>
    <property type="molecule type" value="Genomic_DNA"/>
</dbReference>
<protein>
    <recommendedName>
        <fullName evidence="5">Leucine rich repeat containing protein</fullName>
    </recommendedName>
</protein>
<keyword evidence="2" id="KW-0677">Repeat</keyword>
<dbReference type="PANTHER" id="PTHR48051">
    <property type="match status" value="1"/>
</dbReference>
<dbReference type="SUPFAM" id="SSF52075">
    <property type="entry name" value="Outer arm dynein light chain 1"/>
    <property type="match status" value="1"/>
</dbReference>
<dbReference type="Gene3D" id="3.80.10.10">
    <property type="entry name" value="Ribonuclease Inhibitor"/>
    <property type="match status" value="1"/>
</dbReference>
<dbReference type="InterPro" id="IPR050216">
    <property type="entry name" value="LRR_domain-containing"/>
</dbReference>
<evidence type="ECO:0008006" key="5">
    <source>
        <dbReference type="Google" id="ProtNLM"/>
    </source>
</evidence>
<organism evidence="3 4">
    <name type="scientific">Euroglyphus maynei</name>
    <name type="common">Mayne's house dust mite</name>
    <dbReference type="NCBI Taxonomy" id="6958"/>
    <lineage>
        <taxon>Eukaryota</taxon>
        <taxon>Metazoa</taxon>
        <taxon>Ecdysozoa</taxon>
        <taxon>Arthropoda</taxon>
        <taxon>Chelicerata</taxon>
        <taxon>Arachnida</taxon>
        <taxon>Acari</taxon>
        <taxon>Acariformes</taxon>
        <taxon>Sarcoptiformes</taxon>
        <taxon>Astigmata</taxon>
        <taxon>Psoroptidia</taxon>
        <taxon>Analgoidea</taxon>
        <taxon>Pyroglyphidae</taxon>
        <taxon>Pyroglyphinae</taxon>
        <taxon>Euroglyphus</taxon>
    </lineage>
</organism>
<reference evidence="3 4" key="1">
    <citation type="submission" date="2017-03" db="EMBL/GenBank/DDBJ databases">
        <title>Genome Survey of Euroglyphus maynei.</title>
        <authorList>
            <person name="Arlian L.G."/>
            <person name="Morgan M.S."/>
            <person name="Rider S.D."/>
        </authorList>
    </citation>
    <scope>NUCLEOTIDE SEQUENCE [LARGE SCALE GENOMIC DNA]</scope>
    <source>
        <strain evidence="3">Arlian Lab</strain>
        <tissue evidence="3">Whole body</tissue>
    </source>
</reference>
<comment type="caution">
    <text evidence="3">The sequence shown here is derived from an EMBL/GenBank/DDBJ whole genome shotgun (WGS) entry which is preliminary data.</text>
</comment>
<dbReference type="PROSITE" id="PS51450">
    <property type="entry name" value="LRR"/>
    <property type="match status" value="2"/>
</dbReference>
<gene>
    <name evidence="3" type="ORF">BLA29_005239</name>
</gene>
<dbReference type="PANTHER" id="PTHR48051:SF1">
    <property type="entry name" value="RAS SUPPRESSOR PROTEIN 1"/>
    <property type="match status" value="1"/>
</dbReference>
<dbReference type="Proteomes" id="UP000194236">
    <property type="component" value="Unassembled WGS sequence"/>
</dbReference>
<sequence>MRKSQSVTTALSSTSGISSMRQNVKNANKFNKIDGSECVWNMPSLEELYLQDNQLECLPSSLFQQPELKILDLSNNKLRTLPPLFWFSPKLNELNLSMNLLCDLPSPIRHQEILLSVQCQKVFQHQMLMALQVIHQQQHKRKFLI</sequence>
<dbReference type="SMART" id="SM00364">
    <property type="entry name" value="LRR_BAC"/>
    <property type="match status" value="3"/>
</dbReference>
<accession>A0A1Y3B0W5</accession>
<evidence type="ECO:0000313" key="3">
    <source>
        <dbReference type="EMBL" id="OTF74429.1"/>
    </source>
</evidence>
<dbReference type="InterPro" id="IPR003591">
    <property type="entry name" value="Leu-rich_rpt_typical-subtyp"/>
</dbReference>
<keyword evidence="1" id="KW-0433">Leucine-rich repeat</keyword>
<dbReference type="AlphaFoldDB" id="A0A1Y3B0W5"/>
<dbReference type="InterPro" id="IPR001611">
    <property type="entry name" value="Leu-rich_rpt"/>
</dbReference>
<dbReference type="InterPro" id="IPR032675">
    <property type="entry name" value="LRR_dom_sf"/>
</dbReference>
<dbReference type="Pfam" id="PF13855">
    <property type="entry name" value="LRR_8"/>
    <property type="match status" value="1"/>
</dbReference>
<proteinExistence type="predicted"/>
<evidence type="ECO:0000313" key="4">
    <source>
        <dbReference type="Proteomes" id="UP000194236"/>
    </source>
</evidence>
<evidence type="ECO:0000256" key="1">
    <source>
        <dbReference type="ARBA" id="ARBA00022614"/>
    </source>
</evidence>
<keyword evidence="4" id="KW-1185">Reference proteome</keyword>